<evidence type="ECO:0000256" key="1">
    <source>
        <dbReference type="ARBA" id="ARBA00004123"/>
    </source>
</evidence>
<dbReference type="GO" id="GO:0044611">
    <property type="term" value="C:nuclear pore inner ring"/>
    <property type="evidence" value="ECO:0007669"/>
    <property type="project" value="TreeGrafter"/>
</dbReference>
<dbReference type="STRING" id="984485.A0A1E4REU6"/>
<sequence length="1826" mass="209719">MTTSNSYKWSPEVFLECYNAIKFEDHVPIQLIGSLQHDLKQILIIPSKSETSRNKLALGQGESDKMVKLQEGELKLNKPFIENSILFSNQLNLDELHSCELLSNASEISFNKGTDFLDSGRLAFCQRYDYILNILGYLITSSQLNLLTQDPNIIFKNVLSSFEKIYEILELINNSIVKQKVTSNINDLTFINSINYLKNQLWNNHELLGSILFGLFDNYFDKLNSVDCFNKLTSHISKNLSDDDLLNAHYLPSLFKIIHNITHLSDNEVDGFYKNIINKLSTDYSKVKMDDEIDLSKSSLKSFEIVLYLTFFIKFISWCKELDQRLTKYDFKDDILKYVDWTVNYGVMEKILCITADTASKSTSNLLELRNLYDFRSLLQKTFPRLSPLKFIYPDTQELINASKLKPGLENIPLLVSTSKFKISPSFSDSLIAPFFHDFFASFINNAAVVLTSLRNSEEDFLLSSINRKQLEAEENNKADDPFNEDSIDDYDNFTNNLEKLSSKSNSKSSNDSLDLDEISIRSDLERFYLAFVYTYSNRPELCSTFWEDEDISNEIIGFITWGLGNNTSPLITATFCLLIASLTSGGSDISAKIWEILVHNCSNSSKKKNDYSKISIDSIIDSLNYYVNSLIENFEIDLINQLKQNQKRQDFLFSSSLNGDTKQSNQERIIIELAEDSIVFISGFIQLISSIVKNLSNEDPRSKEIKNIAFARFSPLINSFLKFDNLITSSKNVQISQSSNSLKIESPNIIIDETNRAVLINLLLTFLSDFVENDDNLNLRFKIWETIDRWFCQRKLDFMSEDKSSSSSYFKLKYQNRKIKINQGLQINLSQLSNVGNFVNLLHNLLAPLKNEHIAFKTYQLLYPADLGYGYRINNQIGIWPYIEYLLLELFAKSTDLRDDFESKYYLQSTILRIIKNSCEEIDWKFLNDVAPKVLPNLSLNNLFDIDYQLFIKLHHSIAILNYLFDEKAYNALFGILSIGSECINESEDLANLVQDGLVIVDKILTVQDTFINRLLPLLKTQSTPSFGTATNMSLVLSSSKNIYDNIYFHRTLGTNGVVDFYEILLFNLSSIAHFANYVGNYNESIAHLSVKLLRNISKSTFFNAKINNVADPLLSKNRLVTIFETIDESVKIKYSFIEQMSFQGNLKIKYDILKLLNENLLDHNNDASISHFLLGYTIKGNQLLLEYDDENSLLKCILNLLIYSLDSISEIDYNNGYKHIIDEGPAKLISLILEVLINLCRNLNLSYTTLEYLRNGNFDLFNRLILSQPKIDSQTIWSQSSFNGDLNDENNEFLKDGLNQESFFLFMNHRILILQYLSLELHNVKSLTQKNDYIKLLLNGDEFLNGSPKIVNFLDILNYQFYNFDNFRLTEIAKKYDLELVLKEFENDDRDERILSKIYRTLCCQANKSVNKLDFIESITQESSIIENGLNKFIHVSKLSSIQLRCLHSWVQVIQVLVNGDLINNKCDFILEILQHILPKINNYFGNESQIEFAEELISLCVLLFDVYEGENFNEKHGLYLTKLIPLFQTCINGILSLNASSTLRLDLYVLLNKFLQKSFGNEGLINKVNQILKLIDFKLIDTVCNDLINSEGSPRITSIILLESMVHLSSNYILDKIIKNNALLLLVRSVKRTDEMLKVCQENESGISSTTLLYELTAFKATLYLLIRIAQTRQGASQLIQNEIFPTLRNLKFVGIDPDLGLLIRLNNDPENTVVTLTLDIPINLADETDSQNQDISYYEFLVPVFQLVAAVVLSMGPQYKPSMVQVKEMMKQFDRLIVGVIKRDVLIEKKELSGEYYQNNLISLDGLKELIKLFTLLDSLIQ</sequence>
<dbReference type="InterPro" id="IPR021827">
    <property type="entry name" value="Nup186/Nup192/Nup205"/>
</dbReference>
<gene>
    <name evidence="5" type="ORF">HYPBUDRAFT_113391</name>
</gene>
<reference evidence="6" key="1">
    <citation type="submission" date="2016-05" db="EMBL/GenBank/DDBJ databases">
        <title>Comparative genomics of biotechnologically important yeasts.</title>
        <authorList>
            <consortium name="DOE Joint Genome Institute"/>
            <person name="Riley R."/>
            <person name="Haridas S."/>
            <person name="Wolfe K.H."/>
            <person name="Lopes M.R."/>
            <person name="Hittinger C.T."/>
            <person name="Goker M."/>
            <person name="Salamov A."/>
            <person name="Wisecaver J."/>
            <person name="Long T.M."/>
            <person name="Aerts A.L."/>
            <person name="Barry K."/>
            <person name="Choi C."/>
            <person name="Clum A."/>
            <person name="Coughlan A.Y."/>
            <person name="Deshpande S."/>
            <person name="Douglass A.P."/>
            <person name="Hanson S.J."/>
            <person name="Klenk H.-P."/>
            <person name="Labutti K."/>
            <person name="Lapidus A."/>
            <person name="Lindquist E."/>
            <person name="Lipzen A."/>
            <person name="Meier-Kolthoff J.P."/>
            <person name="Ohm R.A."/>
            <person name="Otillar R.P."/>
            <person name="Pangilinan J."/>
            <person name="Peng Y."/>
            <person name="Rokas A."/>
            <person name="Rosa C.A."/>
            <person name="Scheuner C."/>
            <person name="Sibirny A.A."/>
            <person name="Slot J.C."/>
            <person name="Stielow J.B."/>
            <person name="Sun H."/>
            <person name="Kurtzman C.P."/>
            <person name="Blackwell M."/>
            <person name="Grigoriev I.V."/>
            <person name="Jeffries T.W."/>
        </authorList>
    </citation>
    <scope>NUCLEOTIDE SEQUENCE [LARGE SCALE GENOMIC DNA]</scope>
    <source>
        <strain evidence="6">NRRL Y-1933</strain>
    </source>
</reference>
<evidence type="ECO:0008006" key="7">
    <source>
        <dbReference type="Google" id="ProtNLM"/>
    </source>
</evidence>
<dbReference type="Pfam" id="PF11894">
    <property type="entry name" value="Nup192"/>
    <property type="match status" value="1"/>
</dbReference>
<accession>A0A1E4REU6</accession>
<organism evidence="5 6">
    <name type="scientific">Hyphopichia burtonii NRRL Y-1933</name>
    <dbReference type="NCBI Taxonomy" id="984485"/>
    <lineage>
        <taxon>Eukaryota</taxon>
        <taxon>Fungi</taxon>
        <taxon>Dikarya</taxon>
        <taxon>Ascomycota</taxon>
        <taxon>Saccharomycotina</taxon>
        <taxon>Pichiomycetes</taxon>
        <taxon>Debaryomycetaceae</taxon>
        <taxon>Hyphopichia</taxon>
    </lineage>
</organism>
<evidence type="ECO:0000256" key="3">
    <source>
        <dbReference type="ARBA" id="ARBA00022448"/>
    </source>
</evidence>
<dbReference type="EMBL" id="KV454544">
    <property type="protein sequence ID" value="ODV65763.1"/>
    <property type="molecule type" value="Genomic_DNA"/>
</dbReference>
<dbReference type="PANTHER" id="PTHR31344">
    <property type="entry name" value="NUCLEAR PORE COMPLEX PROTEIN NUP205"/>
    <property type="match status" value="1"/>
</dbReference>
<dbReference type="OrthoDB" id="2019644at2759"/>
<dbReference type="RefSeq" id="XP_020074830.1">
    <property type="nucleotide sequence ID" value="XM_020218962.1"/>
</dbReference>
<dbReference type="GeneID" id="30993512"/>
<keyword evidence="4" id="KW-0539">Nucleus</keyword>
<keyword evidence="6" id="KW-1185">Reference proteome</keyword>
<comment type="subcellular location">
    <subcellularLocation>
        <location evidence="1">Nucleus</location>
    </subcellularLocation>
</comment>
<dbReference type="GO" id="GO:0017056">
    <property type="term" value="F:structural constituent of nuclear pore"/>
    <property type="evidence" value="ECO:0007669"/>
    <property type="project" value="TreeGrafter"/>
</dbReference>
<evidence type="ECO:0000313" key="5">
    <source>
        <dbReference type="EMBL" id="ODV65763.1"/>
    </source>
</evidence>
<evidence type="ECO:0000313" key="6">
    <source>
        <dbReference type="Proteomes" id="UP000095085"/>
    </source>
</evidence>
<evidence type="ECO:0000256" key="2">
    <source>
        <dbReference type="ARBA" id="ARBA00005892"/>
    </source>
</evidence>
<keyword evidence="3" id="KW-0813">Transport</keyword>
<name>A0A1E4REU6_9ASCO</name>
<dbReference type="Proteomes" id="UP000095085">
    <property type="component" value="Unassembled WGS sequence"/>
</dbReference>
<comment type="similarity">
    <text evidence="2">Belongs to the NUP186/NUP192/NUP205 family.</text>
</comment>
<protein>
    <recommendedName>
        <fullName evidence="7">Nucleoporin</fullName>
    </recommendedName>
</protein>
<dbReference type="GO" id="GO:0006999">
    <property type="term" value="P:nuclear pore organization"/>
    <property type="evidence" value="ECO:0007669"/>
    <property type="project" value="TreeGrafter"/>
</dbReference>
<dbReference type="PANTHER" id="PTHR31344:SF0">
    <property type="entry name" value="NUCLEAR PORE COMPLEX PROTEIN NUP205"/>
    <property type="match status" value="1"/>
</dbReference>
<evidence type="ECO:0000256" key="4">
    <source>
        <dbReference type="ARBA" id="ARBA00023242"/>
    </source>
</evidence>
<proteinExistence type="inferred from homology"/>